<keyword evidence="2" id="KW-0560">Oxidoreductase</keyword>
<evidence type="ECO:0000313" key="3">
    <source>
        <dbReference type="Proteomes" id="UP001596484"/>
    </source>
</evidence>
<dbReference type="Pfam" id="PF00107">
    <property type="entry name" value="ADH_zinc_N"/>
    <property type="match status" value="1"/>
</dbReference>
<dbReference type="SUPFAM" id="SSF51735">
    <property type="entry name" value="NAD(P)-binding Rossmann-fold domains"/>
    <property type="match status" value="1"/>
</dbReference>
<dbReference type="RefSeq" id="WP_378401405.1">
    <property type="nucleotide sequence ID" value="NZ_JBHTCS010000002.1"/>
</dbReference>
<dbReference type="InterPro" id="IPR013149">
    <property type="entry name" value="ADH-like_C"/>
</dbReference>
<accession>A0ABW2RTF6</accession>
<dbReference type="EMBL" id="JBHTCS010000002">
    <property type="protein sequence ID" value="MFC7446856.1"/>
    <property type="molecule type" value="Genomic_DNA"/>
</dbReference>
<dbReference type="Proteomes" id="UP001596484">
    <property type="component" value="Unassembled WGS sequence"/>
</dbReference>
<name>A0ABW2RTF6_9NOCA</name>
<dbReference type="PANTHER" id="PTHR43677">
    <property type="entry name" value="SHORT-CHAIN DEHYDROGENASE/REDUCTASE"/>
    <property type="match status" value="1"/>
</dbReference>
<dbReference type="InterPro" id="IPR002364">
    <property type="entry name" value="Quin_OxRdtase/zeta-crystal_CS"/>
</dbReference>
<proteinExistence type="predicted"/>
<dbReference type="PANTHER" id="PTHR43677:SF4">
    <property type="entry name" value="QUINONE OXIDOREDUCTASE-LIKE PROTEIN 2"/>
    <property type="match status" value="1"/>
</dbReference>
<dbReference type="SMART" id="SM00829">
    <property type="entry name" value="PKS_ER"/>
    <property type="match status" value="1"/>
</dbReference>
<comment type="caution">
    <text evidence="2">The sequence shown here is derived from an EMBL/GenBank/DDBJ whole genome shotgun (WGS) entry which is preliminary data.</text>
</comment>
<keyword evidence="3" id="KW-1185">Reference proteome</keyword>
<dbReference type="PROSITE" id="PS01162">
    <property type="entry name" value="QOR_ZETA_CRYSTAL"/>
    <property type="match status" value="1"/>
</dbReference>
<dbReference type="InterPro" id="IPR051397">
    <property type="entry name" value="Zn-ADH-like_protein"/>
</dbReference>
<sequence length="327" mass="34388">MKAWRVNELGEPRDVLRLEEVVDLVPGPGQLMVRVLAAPANFPDVLLCRGEYQIKPPLPFTPGVELCGEVVALGDGVNRFAVGDRVIGNPSLPGGGFAELAVMEEANTFPAPASLDDAEASALSIGYQTGWFALHRRTQLRPGETLLVHAAAGGVGSAAVQLGKAAGARVIGVVGGPDKAEYCRRLGADLVIDRHTEDIVAAVKDFTGGRGADVVFDPVGGDAYTKSTKCIAFEGRIIVIGFAGGTIPQPALNHALIKNYSIIGLHWGLYKAYNQQAIDDCHVELTRLAAEGAIKPLISERLALAEVADGLGRLGDGTTVGRIVFQP</sequence>
<organism evidence="2 3">
    <name type="scientific">Rhodococcus daqingensis</name>
    <dbReference type="NCBI Taxonomy" id="2479363"/>
    <lineage>
        <taxon>Bacteria</taxon>
        <taxon>Bacillati</taxon>
        <taxon>Actinomycetota</taxon>
        <taxon>Actinomycetes</taxon>
        <taxon>Mycobacteriales</taxon>
        <taxon>Nocardiaceae</taxon>
        <taxon>Rhodococcus</taxon>
    </lineage>
</organism>
<evidence type="ECO:0000313" key="2">
    <source>
        <dbReference type="EMBL" id="MFC7446856.1"/>
    </source>
</evidence>
<dbReference type="GO" id="GO:0016491">
    <property type="term" value="F:oxidoreductase activity"/>
    <property type="evidence" value="ECO:0007669"/>
    <property type="project" value="UniProtKB-KW"/>
</dbReference>
<protein>
    <submittedName>
        <fullName evidence="2">NADPH:quinone oxidoreductase family protein</fullName>
        <ecNumber evidence="2">1.-.-.-</ecNumber>
    </submittedName>
</protein>
<feature type="domain" description="Enoyl reductase (ER)" evidence="1">
    <location>
        <begin position="11"/>
        <end position="325"/>
    </location>
</feature>
<dbReference type="InterPro" id="IPR020843">
    <property type="entry name" value="ER"/>
</dbReference>
<evidence type="ECO:0000259" key="1">
    <source>
        <dbReference type="SMART" id="SM00829"/>
    </source>
</evidence>
<dbReference type="CDD" id="cd08241">
    <property type="entry name" value="QOR1"/>
    <property type="match status" value="1"/>
</dbReference>
<dbReference type="EC" id="1.-.-.-" evidence="2"/>
<dbReference type="InterPro" id="IPR036291">
    <property type="entry name" value="NAD(P)-bd_dom_sf"/>
</dbReference>
<gene>
    <name evidence="2" type="ORF">ACFQS9_03025</name>
</gene>
<dbReference type="InterPro" id="IPR013154">
    <property type="entry name" value="ADH-like_N"/>
</dbReference>
<dbReference type="Gene3D" id="3.90.180.10">
    <property type="entry name" value="Medium-chain alcohol dehydrogenases, catalytic domain"/>
    <property type="match status" value="1"/>
</dbReference>
<dbReference type="Gene3D" id="3.40.50.720">
    <property type="entry name" value="NAD(P)-binding Rossmann-like Domain"/>
    <property type="match status" value="1"/>
</dbReference>
<dbReference type="SUPFAM" id="SSF50129">
    <property type="entry name" value="GroES-like"/>
    <property type="match status" value="1"/>
</dbReference>
<reference evidence="3" key="1">
    <citation type="journal article" date="2019" name="Int. J. Syst. Evol. Microbiol.">
        <title>The Global Catalogue of Microorganisms (GCM) 10K type strain sequencing project: providing services to taxonomists for standard genome sequencing and annotation.</title>
        <authorList>
            <consortium name="The Broad Institute Genomics Platform"/>
            <consortium name="The Broad Institute Genome Sequencing Center for Infectious Disease"/>
            <person name="Wu L."/>
            <person name="Ma J."/>
        </authorList>
    </citation>
    <scope>NUCLEOTIDE SEQUENCE [LARGE SCALE GENOMIC DNA]</scope>
    <source>
        <strain evidence="3">ICMP 19430</strain>
    </source>
</reference>
<dbReference type="Pfam" id="PF08240">
    <property type="entry name" value="ADH_N"/>
    <property type="match status" value="1"/>
</dbReference>
<dbReference type="InterPro" id="IPR011032">
    <property type="entry name" value="GroES-like_sf"/>
</dbReference>